<dbReference type="PANTHER" id="PTHR48021">
    <property type="match status" value="1"/>
</dbReference>
<dbReference type="Proteomes" id="UP000813463">
    <property type="component" value="Chromosome 6"/>
</dbReference>
<dbReference type="NCBIfam" id="TIGR00879">
    <property type="entry name" value="SP"/>
    <property type="match status" value="1"/>
</dbReference>
<evidence type="ECO:0000256" key="10">
    <source>
        <dbReference type="SAM" id="Phobius"/>
    </source>
</evidence>
<feature type="transmembrane region" description="Helical" evidence="10">
    <location>
        <begin position="79"/>
        <end position="101"/>
    </location>
</feature>
<feature type="transmembrane region" description="Helical" evidence="10">
    <location>
        <begin position="40"/>
        <end position="59"/>
    </location>
</feature>
<dbReference type="InterPro" id="IPR005828">
    <property type="entry name" value="MFS_sugar_transport-like"/>
</dbReference>
<protein>
    <submittedName>
        <fullName evidence="13">Sugar transporter ERD6-like 7</fullName>
    </submittedName>
</protein>
<evidence type="ECO:0000256" key="3">
    <source>
        <dbReference type="ARBA" id="ARBA00022448"/>
    </source>
</evidence>
<dbReference type="InterPro" id="IPR020846">
    <property type="entry name" value="MFS_dom"/>
</dbReference>
<keyword evidence="4" id="KW-0762">Sugar transport</keyword>
<feature type="transmembrane region" description="Helical" evidence="10">
    <location>
        <begin position="414"/>
        <end position="434"/>
    </location>
</feature>
<feature type="region of interest" description="Disordered" evidence="9">
    <location>
        <begin position="16"/>
        <end position="37"/>
    </location>
</feature>
<comment type="similarity">
    <text evidence="2 8">Belongs to the major facilitator superfamily. Sugar transporter (TC 2.A.1.1) family.</text>
</comment>
<keyword evidence="3 8" id="KW-0813">Transport</keyword>
<dbReference type="OrthoDB" id="6133115at2759"/>
<dbReference type="GO" id="GO:0051119">
    <property type="term" value="F:sugar transmembrane transporter activity"/>
    <property type="evidence" value="ECO:0007669"/>
    <property type="project" value="InterPro"/>
</dbReference>
<dbReference type="PANTHER" id="PTHR48021:SF37">
    <property type="entry name" value="SUGAR TRANSPORTER ERD6-LIKE 16"/>
    <property type="match status" value="1"/>
</dbReference>
<evidence type="ECO:0000256" key="2">
    <source>
        <dbReference type="ARBA" id="ARBA00010992"/>
    </source>
</evidence>
<dbReference type="FunFam" id="1.20.1250.20:FF:000043">
    <property type="entry name" value="sugar transporter ERD6-like 6"/>
    <property type="match status" value="1"/>
</dbReference>
<organism evidence="12 13">
    <name type="scientific">Spinacia oleracea</name>
    <name type="common">Spinach</name>
    <dbReference type="NCBI Taxonomy" id="3562"/>
    <lineage>
        <taxon>Eukaryota</taxon>
        <taxon>Viridiplantae</taxon>
        <taxon>Streptophyta</taxon>
        <taxon>Embryophyta</taxon>
        <taxon>Tracheophyta</taxon>
        <taxon>Spermatophyta</taxon>
        <taxon>Magnoliopsida</taxon>
        <taxon>eudicotyledons</taxon>
        <taxon>Gunneridae</taxon>
        <taxon>Pentapetalae</taxon>
        <taxon>Caryophyllales</taxon>
        <taxon>Chenopodiaceae</taxon>
        <taxon>Chenopodioideae</taxon>
        <taxon>Anserineae</taxon>
        <taxon>Spinacia</taxon>
    </lineage>
</organism>
<dbReference type="GeneID" id="110803968"/>
<evidence type="ECO:0000259" key="11">
    <source>
        <dbReference type="PROSITE" id="PS50850"/>
    </source>
</evidence>
<feature type="transmembrane region" description="Helical" evidence="10">
    <location>
        <begin position="446"/>
        <end position="464"/>
    </location>
</feature>
<dbReference type="SUPFAM" id="SSF103473">
    <property type="entry name" value="MFS general substrate transporter"/>
    <property type="match status" value="1"/>
</dbReference>
<feature type="transmembrane region" description="Helical" evidence="10">
    <location>
        <begin position="319"/>
        <end position="337"/>
    </location>
</feature>
<dbReference type="PRINTS" id="PR00171">
    <property type="entry name" value="SUGRTRNSPORT"/>
</dbReference>
<feature type="domain" description="Major facilitator superfamily (MFS) profile" evidence="11">
    <location>
        <begin position="41"/>
        <end position="468"/>
    </location>
</feature>
<evidence type="ECO:0000256" key="6">
    <source>
        <dbReference type="ARBA" id="ARBA00022989"/>
    </source>
</evidence>
<dbReference type="PROSITE" id="PS00216">
    <property type="entry name" value="SUGAR_TRANSPORT_1"/>
    <property type="match status" value="1"/>
</dbReference>
<evidence type="ECO:0000256" key="9">
    <source>
        <dbReference type="SAM" id="MobiDB-lite"/>
    </source>
</evidence>
<dbReference type="CDD" id="cd17358">
    <property type="entry name" value="MFS_GLUT6_8_Class3_like"/>
    <property type="match status" value="1"/>
</dbReference>
<gene>
    <name evidence="13" type="primary">LOC110803968</name>
</gene>
<name>A0A9R0KB63_SPIOL</name>
<evidence type="ECO:0000256" key="4">
    <source>
        <dbReference type="ARBA" id="ARBA00022597"/>
    </source>
</evidence>
<dbReference type="InterPro" id="IPR050549">
    <property type="entry name" value="MFS_Trehalose_Transporter"/>
</dbReference>
<evidence type="ECO:0000256" key="1">
    <source>
        <dbReference type="ARBA" id="ARBA00004141"/>
    </source>
</evidence>
<dbReference type="InterPro" id="IPR036259">
    <property type="entry name" value="MFS_trans_sf"/>
</dbReference>
<feature type="transmembrane region" description="Helical" evidence="10">
    <location>
        <begin position="173"/>
        <end position="193"/>
    </location>
</feature>
<keyword evidence="12" id="KW-1185">Reference proteome</keyword>
<dbReference type="Pfam" id="PF00083">
    <property type="entry name" value="Sugar_tr"/>
    <property type="match status" value="1"/>
</dbReference>
<feature type="transmembrane region" description="Helical" evidence="10">
    <location>
        <begin position="277"/>
        <end position="299"/>
    </location>
</feature>
<evidence type="ECO:0000313" key="12">
    <source>
        <dbReference type="Proteomes" id="UP000813463"/>
    </source>
</evidence>
<evidence type="ECO:0000313" key="13">
    <source>
        <dbReference type="RefSeq" id="XP_021865209.1"/>
    </source>
</evidence>
<dbReference type="GO" id="GO:0055085">
    <property type="term" value="P:transmembrane transport"/>
    <property type="evidence" value="ECO:0000318"/>
    <property type="project" value="GO_Central"/>
</dbReference>
<dbReference type="InterPro" id="IPR005829">
    <property type="entry name" value="Sugar_transporter_CS"/>
</dbReference>
<evidence type="ECO:0000256" key="8">
    <source>
        <dbReference type="RuleBase" id="RU003346"/>
    </source>
</evidence>
<feature type="transmembrane region" description="Helical" evidence="10">
    <location>
        <begin position="199"/>
        <end position="217"/>
    </location>
</feature>
<keyword evidence="6 10" id="KW-1133">Transmembrane helix</keyword>
<proteinExistence type="inferred from homology"/>
<evidence type="ECO:0000256" key="5">
    <source>
        <dbReference type="ARBA" id="ARBA00022692"/>
    </source>
</evidence>
<dbReference type="InterPro" id="IPR003663">
    <property type="entry name" value="Sugar/inositol_transpt"/>
</dbReference>
<keyword evidence="7 10" id="KW-0472">Membrane</keyword>
<accession>A0A9R0KB63</accession>
<dbReference type="Gene3D" id="1.20.1250.20">
    <property type="entry name" value="MFS general substrate transporter like domains"/>
    <property type="match status" value="1"/>
</dbReference>
<dbReference type="GO" id="GO:0022857">
    <property type="term" value="F:transmembrane transporter activity"/>
    <property type="evidence" value="ECO:0000318"/>
    <property type="project" value="GO_Central"/>
</dbReference>
<dbReference type="KEGG" id="soe:110803968"/>
<feature type="transmembrane region" description="Helical" evidence="10">
    <location>
        <begin position="344"/>
        <end position="366"/>
    </location>
</feature>
<sequence>MGIEYDAEIGAREARHNAKEPLIQGQENKSSSEGKNDSKGSILVVFLSTMIAVMGSYEFGSCVGFTAPTQTSIVKDLNLSVAEFSLFGSILSIGAVLGATTSGRIADQIGRKGALAMSTVTCIGGWITIYFSQEAVSLDIGRFLTGYGIGVSSYVVPIYIAEIAPKNLRGGLGTLNQLMIVIGAATACFVGTVVTWRQLALTGIIPCIILLVGLVYIPESPRWLAKAGQMKRFENALRMLRGKDADISAEASEIQDYIETVQHLPKARMLDLFQQRYLRSVTIGVGLMLLQQLGGANGIGFYASEMFVAAGFPSGKFGIIMYASIQIPITAIGAVLMDRSGRKPLLLVSAAGTCLGCFMAGSAFFAKNLGFLEKEAPYLVLGGALMYIGSFSIGVGAIPWVMMSEIFPINVKGAAGGLVNLVHWFCAWAVSYTFNFLFNYSAAGTFYFYAAIGALNVLFVAKLVPETKGKTLEEIQASINQIK</sequence>
<dbReference type="InterPro" id="IPR044775">
    <property type="entry name" value="MFS_ERD6/Tret1-like"/>
</dbReference>
<dbReference type="GO" id="GO:0016020">
    <property type="term" value="C:membrane"/>
    <property type="evidence" value="ECO:0000318"/>
    <property type="project" value="GO_Central"/>
</dbReference>
<reference evidence="12" key="1">
    <citation type="journal article" date="2021" name="Nat. Commun.">
        <title>Genomic analyses provide insights into spinach domestication and the genetic basis of agronomic traits.</title>
        <authorList>
            <person name="Cai X."/>
            <person name="Sun X."/>
            <person name="Xu C."/>
            <person name="Sun H."/>
            <person name="Wang X."/>
            <person name="Ge C."/>
            <person name="Zhang Z."/>
            <person name="Wang Q."/>
            <person name="Fei Z."/>
            <person name="Jiao C."/>
            <person name="Wang Q."/>
        </authorList>
    </citation>
    <scope>NUCLEOTIDE SEQUENCE [LARGE SCALE GENOMIC DNA]</scope>
    <source>
        <strain evidence="12">cv. Varoflay</strain>
    </source>
</reference>
<feature type="transmembrane region" description="Helical" evidence="10">
    <location>
        <begin position="143"/>
        <end position="161"/>
    </location>
</feature>
<keyword evidence="5 10" id="KW-0812">Transmembrane</keyword>
<evidence type="ECO:0000256" key="7">
    <source>
        <dbReference type="ARBA" id="ARBA00023136"/>
    </source>
</evidence>
<feature type="transmembrane region" description="Helical" evidence="10">
    <location>
        <begin position="378"/>
        <end position="402"/>
    </location>
</feature>
<dbReference type="RefSeq" id="XP_021865209.1">
    <property type="nucleotide sequence ID" value="XM_022009517.2"/>
</dbReference>
<dbReference type="AlphaFoldDB" id="A0A9R0KB63"/>
<dbReference type="PROSITE" id="PS50850">
    <property type="entry name" value="MFS"/>
    <property type="match status" value="1"/>
</dbReference>
<comment type="subcellular location">
    <subcellularLocation>
        <location evidence="1">Membrane</location>
        <topology evidence="1">Multi-pass membrane protein</topology>
    </subcellularLocation>
</comment>
<reference evidence="13" key="2">
    <citation type="submission" date="2025-08" db="UniProtKB">
        <authorList>
            <consortium name="RefSeq"/>
        </authorList>
    </citation>
    <scope>IDENTIFICATION</scope>
    <source>
        <tissue evidence="13">Leaf</tissue>
    </source>
</reference>
<feature type="transmembrane region" description="Helical" evidence="10">
    <location>
        <begin position="113"/>
        <end position="131"/>
    </location>
</feature>